<gene>
    <name evidence="3" type="ordered locus">lhv_0981</name>
</gene>
<dbReference type="EMBL" id="CP000517">
    <property type="protein sequence ID" value="ABX27063.1"/>
    <property type="molecule type" value="Genomic_DNA"/>
</dbReference>
<feature type="domain" description="Transposase IS116/IS110/IS902 C-terminal" evidence="2">
    <location>
        <begin position="280"/>
        <end position="348"/>
    </location>
</feature>
<dbReference type="KEGG" id="lhe:lhv_0981"/>
<protein>
    <submittedName>
        <fullName evidence="3">Transposase</fullName>
    </submittedName>
</protein>
<evidence type="ECO:0000313" key="3">
    <source>
        <dbReference type="EMBL" id="ABX27063.1"/>
    </source>
</evidence>
<name>A8YUX5_LACH4</name>
<proteinExistence type="predicted"/>
<evidence type="ECO:0000259" key="2">
    <source>
        <dbReference type="Pfam" id="PF02371"/>
    </source>
</evidence>
<feature type="domain" description="Transposase IS110-like N-terminal" evidence="1">
    <location>
        <begin position="13"/>
        <end position="165"/>
    </location>
</feature>
<dbReference type="Proteomes" id="UP000000790">
    <property type="component" value="Chromosome"/>
</dbReference>
<dbReference type="AlphaFoldDB" id="A8YUX5"/>
<dbReference type="InterPro" id="IPR003346">
    <property type="entry name" value="Transposase_20"/>
</dbReference>
<dbReference type="PANTHER" id="PTHR33055:SF13">
    <property type="entry name" value="TRANSPOSASE"/>
    <property type="match status" value="1"/>
</dbReference>
<sequence length="413" mass="47365">MEVRMMKQNIIFGIDVSSKSSTVCVVIDRIKQGETFKITNDSFGYQDLLDRLNQYLITPLVVFEATGVYSLSLQAFLEDYHIKYLKLNPLKAKKLMDNNLRHNKTDKVDAYRLALIQFNAPQKLRAPQPKEYHELQNASRYYEELAQALIINKNQLHRNLQSAFPQIESILSTSSGRVYWTIVSLFPHAQYVLNHNENQVFQSLLAISGIGRQRAHYLTTRLYALARQAYPYDNESSITIRAIQRNIANLLSLSAERDNVINYMEKLAMQANARSLNIYESIPGIAKTTAVRLVAELGDLSRFDTSAQIDAFVGIDPGRYQSGEKDSHLGITKHGNHLARKILYRTITQMETVKATQPCHITDYYDKKKRSSNSRGYKKIAIASVHKLIRTMFALIKHDQLYDYNVATHNQRL</sequence>
<dbReference type="GO" id="GO:0004803">
    <property type="term" value="F:transposase activity"/>
    <property type="evidence" value="ECO:0007669"/>
    <property type="project" value="InterPro"/>
</dbReference>
<dbReference type="InterPro" id="IPR002525">
    <property type="entry name" value="Transp_IS110-like_N"/>
</dbReference>
<dbReference type="Pfam" id="PF01548">
    <property type="entry name" value="DEDD_Tnp_IS110"/>
    <property type="match status" value="1"/>
</dbReference>
<dbReference type="PANTHER" id="PTHR33055">
    <property type="entry name" value="TRANSPOSASE FOR INSERTION SEQUENCE ELEMENT IS1111A"/>
    <property type="match status" value="1"/>
</dbReference>
<dbReference type="GO" id="GO:0006313">
    <property type="term" value="P:DNA transposition"/>
    <property type="evidence" value="ECO:0007669"/>
    <property type="project" value="InterPro"/>
</dbReference>
<dbReference type="NCBIfam" id="NF033542">
    <property type="entry name" value="transpos_IS110"/>
    <property type="match status" value="1"/>
</dbReference>
<accession>A8YUX5</accession>
<dbReference type="InterPro" id="IPR047650">
    <property type="entry name" value="Transpos_IS110"/>
</dbReference>
<dbReference type="HOGENOM" id="CLU_036902_4_8_9"/>
<organism evidence="3 4">
    <name type="scientific">Lactobacillus helveticus (strain DPC 4571)</name>
    <dbReference type="NCBI Taxonomy" id="405566"/>
    <lineage>
        <taxon>Bacteria</taxon>
        <taxon>Bacillati</taxon>
        <taxon>Bacillota</taxon>
        <taxon>Bacilli</taxon>
        <taxon>Lactobacillales</taxon>
        <taxon>Lactobacillaceae</taxon>
        <taxon>Lactobacillus</taxon>
    </lineage>
</organism>
<dbReference type="eggNOG" id="COG3547">
    <property type="taxonomic scope" value="Bacteria"/>
</dbReference>
<dbReference type="Pfam" id="PF02371">
    <property type="entry name" value="Transposase_20"/>
    <property type="match status" value="1"/>
</dbReference>
<dbReference type="GO" id="GO:0003677">
    <property type="term" value="F:DNA binding"/>
    <property type="evidence" value="ECO:0007669"/>
    <property type="project" value="InterPro"/>
</dbReference>
<reference evidence="3 4" key="1">
    <citation type="journal article" date="2008" name="J. Bacteriol.">
        <title>Genome sequence of Lactobacillus helveticus: an organism distinguished by selective gene loss and IS element expansion.</title>
        <authorList>
            <person name="Callanan M."/>
            <person name="Kaleta P."/>
            <person name="O'Callaghan J."/>
            <person name="O'Sullivan O."/>
            <person name="Jordan K."/>
            <person name="McAuliffe O."/>
            <person name="Sangrador-Vegas A."/>
            <person name="Slattery L."/>
            <person name="Fitzgerald G.F."/>
            <person name="Beresford T."/>
            <person name="Ross R.P."/>
        </authorList>
    </citation>
    <scope>NUCLEOTIDE SEQUENCE [LARGE SCALE GENOMIC DNA]</scope>
    <source>
        <strain evidence="3 4">DPC 4571</strain>
    </source>
</reference>
<evidence type="ECO:0000313" key="4">
    <source>
        <dbReference type="Proteomes" id="UP000000790"/>
    </source>
</evidence>
<evidence type="ECO:0000259" key="1">
    <source>
        <dbReference type="Pfam" id="PF01548"/>
    </source>
</evidence>